<evidence type="ECO:0000313" key="5">
    <source>
        <dbReference type="Proteomes" id="UP000030752"/>
    </source>
</evidence>
<name>W2RR18_CYPE1</name>
<sequence length="335" mass="37004">MRVLLTGGSGFIAAHCVDILLQNKHSVVFTVRSDAKGQKILSNHPDVPSSQLSYVIVEDIAKENAFDEAVKSDPPFEAVLHTASPFHFNVQDPKKDLLDPAIIGTTGILRAIKANAPSVKRVAITSSFAAIINAKQHPSVYNESSWNPVTEDEALHTDAGTAYRGSKTLAERAAWDFVEKEKPNFTLTTLCPPLVLGPVVHYLADLSSLNTSNEIVRDMVTGKFRDSGLPTTRVVIFVDVRDLALAHVRAIEREEAQGKRFFVTAGFYRNNDVADAIKKEFPELAEKLPEKYEADPKEFPFKIDNSRAKEVLGLEYRSLETSVTDLVRSLQKMGV</sequence>
<dbReference type="SUPFAM" id="SSF51735">
    <property type="entry name" value="NAD(P)-binding Rossmann-fold domains"/>
    <property type="match status" value="1"/>
</dbReference>
<dbReference type="GeneID" id="19974332"/>
<dbReference type="HOGENOM" id="CLU_007383_9_2_1"/>
<organism evidence="4 5">
    <name type="scientific">Cyphellophora europaea (strain CBS 101466)</name>
    <name type="common">Phialophora europaea</name>
    <dbReference type="NCBI Taxonomy" id="1220924"/>
    <lineage>
        <taxon>Eukaryota</taxon>
        <taxon>Fungi</taxon>
        <taxon>Dikarya</taxon>
        <taxon>Ascomycota</taxon>
        <taxon>Pezizomycotina</taxon>
        <taxon>Eurotiomycetes</taxon>
        <taxon>Chaetothyriomycetidae</taxon>
        <taxon>Chaetothyriales</taxon>
        <taxon>Cyphellophoraceae</taxon>
        <taxon>Cyphellophora</taxon>
    </lineage>
</organism>
<dbReference type="EMBL" id="KB822722">
    <property type="protein sequence ID" value="ETN38951.1"/>
    <property type="molecule type" value="Genomic_DNA"/>
</dbReference>
<keyword evidence="5" id="KW-1185">Reference proteome</keyword>
<evidence type="ECO:0000313" key="4">
    <source>
        <dbReference type="EMBL" id="ETN38951.1"/>
    </source>
</evidence>
<dbReference type="CDD" id="cd05227">
    <property type="entry name" value="AR_SDR_e"/>
    <property type="match status" value="1"/>
</dbReference>
<gene>
    <name evidence="4" type="ORF">HMPREF1541_06993</name>
</gene>
<dbReference type="Pfam" id="PF01370">
    <property type="entry name" value="Epimerase"/>
    <property type="match status" value="1"/>
</dbReference>
<reference evidence="4 5" key="1">
    <citation type="submission" date="2013-03" db="EMBL/GenBank/DDBJ databases">
        <title>The Genome Sequence of Phialophora europaea CBS 101466.</title>
        <authorList>
            <consortium name="The Broad Institute Genomics Platform"/>
            <person name="Cuomo C."/>
            <person name="de Hoog S."/>
            <person name="Gorbushina A."/>
            <person name="Walker B."/>
            <person name="Young S.K."/>
            <person name="Zeng Q."/>
            <person name="Gargeya S."/>
            <person name="Fitzgerald M."/>
            <person name="Haas B."/>
            <person name="Abouelleil A."/>
            <person name="Allen A.W."/>
            <person name="Alvarado L."/>
            <person name="Arachchi H.M."/>
            <person name="Berlin A.M."/>
            <person name="Chapman S.B."/>
            <person name="Gainer-Dewar J."/>
            <person name="Goldberg J."/>
            <person name="Griggs A."/>
            <person name="Gujja S."/>
            <person name="Hansen M."/>
            <person name="Howarth C."/>
            <person name="Imamovic A."/>
            <person name="Ireland A."/>
            <person name="Larimer J."/>
            <person name="McCowan C."/>
            <person name="Murphy C."/>
            <person name="Pearson M."/>
            <person name="Poon T.W."/>
            <person name="Priest M."/>
            <person name="Roberts A."/>
            <person name="Saif S."/>
            <person name="Shea T."/>
            <person name="Sisk P."/>
            <person name="Sykes S."/>
            <person name="Wortman J."/>
            <person name="Nusbaum C."/>
            <person name="Birren B."/>
        </authorList>
    </citation>
    <scope>NUCLEOTIDE SEQUENCE [LARGE SCALE GENOMIC DNA]</scope>
    <source>
        <strain evidence="4 5">CBS 101466</strain>
    </source>
</reference>
<dbReference type="PANTHER" id="PTHR10366:SF564">
    <property type="entry name" value="STEROL-4-ALPHA-CARBOXYLATE 3-DEHYDROGENASE, DECARBOXYLATING"/>
    <property type="match status" value="1"/>
</dbReference>
<dbReference type="FunCoup" id="W2RR18">
    <property type="interactions" value="231"/>
</dbReference>
<dbReference type="STRING" id="1220924.W2RR18"/>
<keyword evidence="1" id="KW-0560">Oxidoreductase</keyword>
<dbReference type="GO" id="GO:0016616">
    <property type="term" value="F:oxidoreductase activity, acting on the CH-OH group of donors, NAD or NADP as acceptor"/>
    <property type="evidence" value="ECO:0007669"/>
    <property type="project" value="TreeGrafter"/>
</dbReference>
<evidence type="ECO:0000256" key="2">
    <source>
        <dbReference type="ARBA" id="ARBA00023445"/>
    </source>
</evidence>
<dbReference type="eggNOG" id="KOG1502">
    <property type="taxonomic scope" value="Eukaryota"/>
</dbReference>
<dbReference type="RefSeq" id="XP_008719540.1">
    <property type="nucleotide sequence ID" value="XM_008721318.1"/>
</dbReference>
<dbReference type="InterPro" id="IPR001509">
    <property type="entry name" value="Epimerase_deHydtase"/>
</dbReference>
<feature type="domain" description="NAD-dependent epimerase/dehydratase" evidence="3">
    <location>
        <begin position="3"/>
        <end position="259"/>
    </location>
</feature>
<proteinExistence type="inferred from homology"/>
<dbReference type="VEuPathDB" id="FungiDB:HMPREF1541_06993"/>
<dbReference type="OrthoDB" id="2735536at2759"/>
<evidence type="ECO:0000259" key="3">
    <source>
        <dbReference type="Pfam" id="PF01370"/>
    </source>
</evidence>
<accession>W2RR18</accession>
<dbReference type="FunFam" id="3.40.50.720:FF:000191">
    <property type="entry name" value="Methylglyoxal reductase (NADPH-dependent)"/>
    <property type="match status" value="1"/>
</dbReference>
<protein>
    <recommendedName>
        <fullName evidence="3">NAD-dependent epimerase/dehydratase domain-containing protein</fullName>
    </recommendedName>
</protein>
<dbReference type="Gene3D" id="3.40.50.720">
    <property type="entry name" value="NAD(P)-binding Rossmann-like Domain"/>
    <property type="match status" value="1"/>
</dbReference>
<dbReference type="PANTHER" id="PTHR10366">
    <property type="entry name" value="NAD DEPENDENT EPIMERASE/DEHYDRATASE"/>
    <property type="match status" value="1"/>
</dbReference>
<evidence type="ECO:0000256" key="1">
    <source>
        <dbReference type="ARBA" id="ARBA00023002"/>
    </source>
</evidence>
<dbReference type="InterPro" id="IPR036291">
    <property type="entry name" value="NAD(P)-bd_dom_sf"/>
</dbReference>
<dbReference type="AlphaFoldDB" id="W2RR18"/>
<dbReference type="InterPro" id="IPR050425">
    <property type="entry name" value="NAD(P)_dehydrat-like"/>
</dbReference>
<dbReference type="Proteomes" id="UP000030752">
    <property type="component" value="Unassembled WGS sequence"/>
</dbReference>
<comment type="similarity">
    <text evidence="2">Belongs to the NAD(P)-dependent epimerase/dehydratase family. Dihydroflavonol-4-reductase subfamily.</text>
</comment>
<dbReference type="InParanoid" id="W2RR18"/>